<evidence type="ECO:0000256" key="1">
    <source>
        <dbReference type="SAM" id="SignalP"/>
    </source>
</evidence>
<dbReference type="Gene3D" id="2.130.10.10">
    <property type="entry name" value="YVTN repeat-like/Quinoprotein amine dehydrogenase"/>
    <property type="match status" value="1"/>
</dbReference>
<reference evidence="2 3" key="1">
    <citation type="submission" date="2016-06" db="EMBL/GenBank/DDBJ databases">
        <title>Draft genome sequence of Flavobacterium succinicans strain DD5b.</title>
        <authorList>
            <person name="Poehlein A."/>
            <person name="Daniel R."/>
            <person name="Simeonova D.D."/>
        </authorList>
    </citation>
    <scope>NUCLEOTIDE SEQUENCE [LARGE SCALE GENOMIC DNA]</scope>
    <source>
        <strain evidence="2 3">DD5b</strain>
    </source>
</reference>
<sequence>MKLTRVLLVAFTFAFLASCTNEDNENVSKGNYDNGVFILNEGNSSGGSVSFLGEDLTTFKQDVYKAENGGDFFGTYVQSIFFDGDKAYVIAGGSNVINVVNRYTFKLLAKIETGLVTPRYGVAKNGKAYVTNANTYAYANPATGNTDDFVAVIDLATNKVESKINLNATANRVVLEGDKLYITEPYNSDKVLVVNTVTKALETPITVGSSANTMEVKNGVLYVLAAPYGSASKIVKVKLSEKSVTEVVFPTALTEAGNLDIYGSKIYFTKDTGVYSMDITATQPSDKPIFNYSSTSQYGVMYGFAVENDKIYIADGGDFASNSKAYVYSLTGALQKEVTVGVGPNGFYFNN</sequence>
<keyword evidence="3" id="KW-1185">Reference proteome</keyword>
<protein>
    <submittedName>
        <fullName evidence="2">Uncharacterized protein</fullName>
    </submittedName>
</protein>
<feature type="signal peptide" evidence="1">
    <location>
        <begin position="1"/>
        <end position="22"/>
    </location>
</feature>
<accession>A0A199XMH9</accession>
<evidence type="ECO:0000313" key="2">
    <source>
        <dbReference type="EMBL" id="OAZ02860.1"/>
    </source>
</evidence>
<dbReference type="InterPro" id="IPR031815">
    <property type="entry name" value="DUF5074"/>
</dbReference>
<dbReference type="OrthoDB" id="9773938at2"/>
<keyword evidence="1" id="KW-0732">Signal</keyword>
<dbReference type="Pfam" id="PF16819">
    <property type="entry name" value="DUF5074"/>
    <property type="match status" value="1"/>
</dbReference>
<dbReference type="RefSeq" id="WP_064716574.1">
    <property type="nucleotide sequence ID" value="NZ_JMTM01000074.1"/>
</dbReference>
<dbReference type="Proteomes" id="UP000093807">
    <property type="component" value="Unassembled WGS sequence"/>
</dbReference>
<dbReference type="SUPFAM" id="SSF63825">
    <property type="entry name" value="YWTD domain"/>
    <property type="match status" value="1"/>
</dbReference>
<feature type="chain" id="PRO_5008286674" evidence="1">
    <location>
        <begin position="23"/>
        <end position="351"/>
    </location>
</feature>
<dbReference type="AlphaFoldDB" id="A0A199XMH9"/>
<dbReference type="PATRIC" id="fig|29536.5.peg.2941"/>
<name>A0A199XMH9_9FLAO</name>
<dbReference type="InterPro" id="IPR051200">
    <property type="entry name" value="Host-pathogen_enzymatic-act"/>
</dbReference>
<proteinExistence type="predicted"/>
<dbReference type="PROSITE" id="PS51257">
    <property type="entry name" value="PROKAR_LIPOPROTEIN"/>
    <property type="match status" value="1"/>
</dbReference>
<evidence type="ECO:0000313" key="3">
    <source>
        <dbReference type="Proteomes" id="UP000093807"/>
    </source>
</evidence>
<organism evidence="2 3">
    <name type="scientific">Flavobacterium succinicans</name>
    <dbReference type="NCBI Taxonomy" id="29536"/>
    <lineage>
        <taxon>Bacteria</taxon>
        <taxon>Pseudomonadati</taxon>
        <taxon>Bacteroidota</taxon>
        <taxon>Flavobacteriia</taxon>
        <taxon>Flavobacteriales</taxon>
        <taxon>Flavobacteriaceae</taxon>
        <taxon>Flavobacterium</taxon>
    </lineage>
</organism>
<dbReference type="PANTHER" id="PTHR47197:SF3">
    <property type="entry name" value="DIHYDRO-HEME D1 DEHYDROGENASE"/>
    <property type="match status" value="1"/>
</dbReference>
<dbReference type="EMBL" id="JMTM01000074">
    <property type="protein sequence ID" value="OAZ02860.1"/>
    <property type="molecule type" value="Genomic_DNA"/>
</dbReference>
<comment type="caution">
    <text evidence="2">The sequence shown here is derived from an EMBL/GenBank/DDBJ whole genome shotgun (WGS) entry which is preliminary data.</text>
</comment>
<gene>
    <name evidence="2" type="ORF">FLB_28380</name>
</gene>
<dbReference type="InterPro" id="IPR015943">
    <property type="entry name" value="WD40/YVTN_repeat-like_dom_sf"/>
</dbReference>
<dbReference type="PANTHER" id="PTHR47197">
    <property type="entry name" value="PROTEIN NIRF"/>
    <property type="match status" value="1"/>
</dbReference>